<dbReference type="AlphaFoldDB" id="A0A051TV92"/>
<gene>
    <name evidence="3" type="ORF">K875_03838</name>
</gene>
<keyword evidence="4" id="KW-1185">Reference proteome</keyword>
<feature type="region of interest" description="Disordered" evidence="1">
    <location>
        <begin position="213"/>
        <end position="261"/>
    </location>
</feature>
<sequence>MPACPMAEWLSRENSLPVENVPIAAIHSSHSPRKVKANERHIEILAQSPVPLPPIVIHRTSMRVIDGVHRLRATQLRGHDSIAAKFFEGNDAEAFALAVHLNVTHGLPLTLSERKAAARRILLANPHRSDRSIGVLTGVSNKTVAMLRKCLTGEDSHLDVRLGRDGKSRPISPINGRRRAAEFLSTNPAASLREIARTAGVSVSTARDVRARFERGENPLPDSLAKTSSSCPEPEGHASQDTPAGGRHDRHRGSHDHDLLERLRNDPAVRFSDRGRRLVRLLSTDMAAIGAVNAIAENIPVHCSGTVAEIARRNACAWQEVANKFETV</sequence>
<reference evidence="3 4" key="1">
    <citation type="submission" date="2014-04" db="EMBL/GenBank/DDBJ databases">
        <title>The Genome Sequence of Mycobacterium tuberculosis TKK-01-0051.</title>
        <authorList>
            <consortium name="The Broad Institute Genomics Platform"/>
            <consortium name="The Broad Institute Genome Sequencing Center for Infectious Disease"/>
            <person name="Earl A.M."/>
            <person name="Cohen K."/>
            <person name="Pym A."/>
            <person name="Bishai W."/>
            <person name="Maharaj K."/>
            <person name="Desjardins C."/>
            <person name="Abeel T."/>
            <person name="Young S."/>
            <person name="Zeng Q."/>
            <person name="Gargeya S."/>
            <person name="Abouelleil A."/>
            <person name="Alvarado L."/>
            <person name="Chapman S.B."/>
            <person name="Gainer-Dewar J."/>
            <person name="Goldberg J."/>
            <person name="Griggs A."/>
            <person name="Gujja S."/>
            <person name="Hansen M."/>
            <person name="Howarth C."/>
            <person name="Imamovic A."/>
            <person name="Larimer J."/>
            <person name="Murphy C."/>
            <person name="Naylor J."/>
            <person name="Pearson M."/>
            <person name="Poon T.W."/>
            <person name="Priest M."/>
            <person name="Roberts A."/>
            <person name="Saif S."/>
            <person name="Shea T."/>
            <person name="Sykes S."/>
            <person name="Wortman J."/>
            <person name="Nusbaum C."/>
            <person name="Birren B."/>
        </authorList>
    </citation>
    <scope>NUCLEOTIDE SEQUENCE [LARGE SCALE GENOMIC DNA]</scope>
    <source>
        <strain evidence="3 4">TKK-01-0051</strain>
    </source>
</reference>
<dbReference type="InterPro" id="IPR036086">
    <property type="entry name" value="ParB/Sulfiredoxin_sf"/>
</dbReference>
<proteinExistence type="predicted"/>
<evidence type="ECO:0000256" key="1">
    <source>
        <dbReference type="SAM" id="MobiDB-lite"/>
    </source>
</evidence>
<evidence type="ECO:0000259" key="2">
    <source>
        <dbReference type="SMART" id="SM00470"/>
    </source>
</evidence>
<organism evidence="3 4">
    <name type="scientific">Mycobacterium [tuberculosis] TKK-01-0051</name>
    <dbReference type="NCBI Taxonomy" id="1324261"/>
    <lineage>
        <taxon>Bacteria</taxon>
        <taxon>Bacillati</taxon>
        <taxon>Actinomycetota</taxon>
        <taxon>Actinomycetes</taxon>
        <taxon>Mycobacteriales</taxon>
        <taxon>Mycobacteriaceae</taxon>
        <taxon>Mycobacterium</taxon>
        <taxon>Mycobacterium avium complex (MAC)</taxon>
    </lineage>
</organism>
<dbReference type="EMBL" id="JLXW01000010">
    <property type="protein sequence ID" value="KBZ60887.1"/>
    <property type="molecule type" value="Genomic_DNA"/>
</dbReference>
<evidence type="ECO:0000313" key="4">
    <source>
        <dbReference type="Proteomes" id="UP000025947"/>
    </source>
</evidence>
<dbReference type="InterPro" id="IPR003115">
    <property type="entry name" value="ParB_N"/>
</dbReference>
<dbReference type="PATRIC" id="fig|1324261.3.peg.3881"/>
<dbReference type="HOGENOM" id="CLU_053341_0_0_11"/>
<dbReference type="Proteomes" id="UP000025947">
    <property type="component" value="Unassembled WGS sequence"/>
</dbReference>
<protein>
    <recommendedName>
        <fullName evidence="2">ParB-like N-terminal domain-containing protein</fullName>
    </recommendedName>
</protein>
<evidence type="ECO:0000313" key="3">
    <source>
        <dbReference type="EMBL" id="KBZ60887.1"/>
    </source>
</evidence>
<comment type="caution">
    <text evidence="3">The sequence shown here is derived from an EMBL/GenBank/DDBJ whole genome shotgun (WGS) entry which is preliminary data.</text>
</comment>
<feature type="domain" description="ParB-like N-terminal" evidence="2">
    <location>
        <begin position="19"/>
        <end position="103"/>
    </location>
</feature>
<dbReference type="SUPFAM" id="SSF110849">
    <property type="entry name" value="ParB/Sulfiredoxin"/>
    <property type="match status" value="1"/>
</dbReference>
<dbReference type="SMART" id="SM00470">
    <property type="entry name" value="ParB"/>
    <property type="match status" value="1"/>
</dbReference>
<name>A0A051TV92_9MYCO</name>
<accession>A0A051TV92</accession>